<sequence>MLATLALLLAVAAVLLPRPAEAHGRLLEPPSRSSMWRFGFRTKPNYNDNELFCGGWAVQWQRNGGKCGICGDPWHQKEPRDNEAGGKYGKGIIVRHYKPGQKISVRVQLTANHRGYFEFRLCPNNNPEVEATQECLNQNLLEMADGSGTRYYPGPSGRKSSDHTLEVLLPKKLTCTQCVFQWTYTAGNNWGKCPDGKGRVGCGPQETFRGCSDVQIGGEGGGDDGGENDIEPGKRPKPSSTTTPKYNTTTQRWTTTSRPKWTKSTTVRPKWTHSTTVRTKWTHGTTVRTKWTHGTTIRTKWTHGTTNPPKWTQYPTKWWWNRSTSRRPSWSQPTTPTSRPPTQATKQWSKPLPTTEKPVRNITVTWWKPSKSSTWKAFSSTVKPWQTKPWDDRKEPTTPKTHKPPRVTPKPTSKPRTTKTPWVDINDIDDDKETKPCQSRLTWGKMKGMNDWCKTNCARGFCPASHCVCY</sequence>
<feature type="compositionally biased region" description="Low complexity" evidence="1">
    <location>
        <begin position="325"/>
        <end position="342"/>
    </location>
</feature>
<evidence type="ECO:0000256" key="1">
    <source>
        <dbReference type="SAM" id="MobiDB-lite"/>
    </source>
</evidence>
<proteinExistence type="predicted"/>
<reference evidence="3 4" key="1">
    <citation type="submission" date="2022-01" db="EMBL/GenBank/DDBJ databases">
        <title>A chromosomal length assembly of Cordylochernes scorpioides.</title>
        <authorList>
            <person name="Zeh D."/>
            <person name="Zeh J."/>
        </authorList>
    </citation>
    <scope>NUCLEOTIDE SEQUENCE [LARGE SCALE GENOMIC DNA]</scope>
    <source>
        <strain evidence="3">IN4F17</strain>
        <tissue evidence="3">Whole Body</tissue>
    </source>
</reference>
<feature type="region of interest" description="Disordered" evidence="1">
    <location>
        <begin position="384"/>
        <end position="427"/>
    </location>
</feature>
<name>A0ABY6L1F5_9ARAC</name>
<protein>
    <recommendedName>
        <fullName evidence="5">Chitin-binding type-4 domain-containing protein</fullName>
    </recommendedName>
</protein>
<organism evidence="3 4">
    <name type="scientific">Cordylochernes scorpioides</name>
    <dbReference type="NCBI Taxonomy" id="51811"/>
    <lineage>
        <taxon>Eukaryota</taxon>
        <taxon>Metazoa</taxon>
        <taxon>Ecdysozoa</taxon>
        <taxon>Arthropoda</taxon>
        <taxon>Chelicerata</taxon>
        <taxon>Arachnida</taxon>
        <taxon>Pseudoscorpiones</taxon>
        <taxon>Cheliferoidea</taxon>
        <taxon>Chernetidae</taxon>
        <taxon>Cordylochernes</taxon>
    </lineage>
</organism>
<feature type="region of interest" description="Disordered" evidence="1">
    <location>
        <begin position="325"/>
        <end position="361"/>
    </location>
</feature>
<feature type="signal peptide" evidence="2">
    <location>
        <begin position="1"/>
        <end position="22"/>
    </location>
</feature>
<gene>
    <name evidence="3" type="ORF">LAZ67_11000076</name>
</gene>
<dbReference type="EMBL" id="CP092873">
    <property type="protein sequence ID" value="UYV73625.1"/>
    <property type="molecule type" value="Genomic_DNA"/>
</dbReference>
<dbReference type="Proteomes" id="UP001235939">
    <property type="component" value="Chromosome 11"/>
</dbReference>
<feature type="compositionally biased region" description="Low complexity" evidence="1">
    <location>
        <begin position="409"/>
        <end position="421"/>
    </location>
</feature>
<evidence type="ECO:0000313" key="3">
    <source>
        <dbReference type="EMBL" id="UYV73625.1"/>
    </source>
</evidence>
<feature type="compositionally biased region" description="Acidic residues" evidence="1">
    <location>
        <begin position="221"/>
        <end position="230"/>
    </location>
</feature>
<feature type="chain" id="PRO_5045426003" description="Chitin-binding type-4 domain-containing protein" evidence="2">
    <location>
        <begin position="23"/>
        <end position="470"/>
    </location>
</feature>
<evidence type="ECO:0000313" key="4">
    <source>
        <dbReference type="Proteomes" id="UP001235939"/>
    </source>
</evidence>
<keyword evidence="4" id="KW-1185">Reference proteome</keyword>
<evidence type="ECO:0008006" key="5">
    <source>
        <dbReference type="Google" id="ProtNLM"/>
    </source>
</evidence>
<feature type="compositionally biased region" description="Low complexity" evidence="1">
    <location>
        <begin position="238"/>
        <end position="256"/>
    </location>
</feature>
<accession>A0ABY6L1F5</accession>
<feature type="region of interest" description="Disordered" evidence="1">
    <location>
        <begin position="211"/>
        <end position="273"/>
    </location>
</feature>
<evidence type="ECO:0000256" key="2">
    <source>
        <dbReference type="SAM" id="SignalP"/>
    </source>
</evidence>
<feature type="compositionally biased region" description="Polar residues" evidence="1">
    <location>
        <begin position="257"/>
        <end position="273"/>
    </location>
</feature>
<keyword evidence="2" id="KW-0732">Signal</keyword>